<keyword evidence="2" id="KW-1185">Reference proteome</keyword>
<comment type="caution">
    <text evidence="1">The sequence shown here is derived from an EMBL/GenBank/DDBJ whole genome shotgun (WGS) entry which is preliminary data.</text>
</comment>
<organism evidence="1 2">
    <name type="scientific">Zosterops borbonicus</name>
    <dbReference type="NCBI Taxonomy" id="364589"/>
    <lineage>
        <taxon>Eukaryota</taxon>
        <taxon>Metazoa</taxon>
        <taxon>Chordata</taxon>
        <taxon>Craniata</taxon>
        <taxon>Vertebrata</taxon>
        <taxon>Euteleostomi</taxon>
        <taxon>Archelosauria</taxon>
        <taxon>Archosauria</taxon>
        <taxon>Dinosauria</taxon>
        <taxon>Saurischia</taxon>
        <taxon>Theropoda</taxon>
        <taxon>Coelurosauria</taxon>
        <taxon>Aves</taxon>
        <taxon>Neognathae</taxon>
        <taxon>Neoaves</taxon>
        <taxon>Telluraves</taxon>
        <taxon>Australaves</taxon>
        <taxon>Passeriformes</taxon>
        <taxon>Sylvioidea</taxon>
        <taxon>Zosteropidae</taxon>
        <taxon>Zosterops</taxon>
    </lineage>
</organism>
<accession>A0A8K1GYE4</accession>
<evidence type="ECO:0000313" key="1">
    <source>
        <dbReference type="EMBL" id="TRZ26408.1"/>
    </source>
</evidence>
<dbReference type="Proteomes" id="UP000796761">
    <property type="component" value="Unassembled WGS sequence"/>
</dbReference>
<dbReference type="EMBL" id="SWJQ01000014">
    <property type="protein sequence ID" value="TRZ26408.1"/>
    <property type="molecule type" value="Genomic_DNA"/>
</dbReference>
<sequence>MDEKLEPRACTCRAEGQLHPGLCQKQWEQQGQGSDSAPQLCPSALPLCDLTCSAVSRPGVFSTRAGPEEGYENDWGLEYLSYKDGWRELELFSMEKRRVCVILIVVLQYHKWGYKKDISFYMDR</sequence>
<gene>
    <name evidence="1" type="ORF">HGM15179_000762</name>
</gene>
<proteinExistence type="predicted"/>
<dbReference type="AlphaFoldDB" id="A0A8K1GYE4"/>
<evidence type="ECO:0000313" key="2">
    <source>
        <dbReference type="Proteomes" id="UP000796761"/>
    </source>
</evidence>
<reference evidence="1" key="1">
    <citation type="submission" date="2019-04" db="EMBL/GenBank/DDBJ databases">
        <title>Genome assembly of Zosterops borbonicus 15179.</title>
        <authorList>
            <person name="Leroy T."/>
            <person name="Anselmetti Y."/>
            <person name="Tilak M.-K."/>
            <person name="Nabholz B."/>
        </authorList>
    </citation>
    <scope>NUCLEOTIDE SEQUENCE</scope>
    <source>
        <strain evidence="1">HGM_15179</strain>
        <tissue evidence="1">Muscle</tissue>
    </source>
</reference>
<name>A0A8K1GYE4_9PASS</name>
<protein>
    <submittedName>
        <fullName evidence="1">Uncharacterized protein</fullName>
    </submittedName>
</protein>